<feature type="region of interest" description="Disordered" evidence="1">
    <location>
        <begin position="288"/>
        <end position="308"/>
    </location>
</feature>
<keyword evidence="3" id="KW-1185">Reference proteome</keyword>
<name>A0A7I8W993_9ANNE</name>
<feature type="region of interest" description="Disordered" evidence="1">
    <location>
        <begin position="429"/>
        <end position="456"/>
    </location>
</feature>
<accession>A0A7I8W993</accession>
<feature type="compositionally biased region" description="Basic and acidic residues" evidence="1">
    <location>
        <begin position="46"/>
        <end position="55"/>
    </location>
</feature>
<feature type="region of interest" description="Disordered" evidence="1">
    <location>
        <begin position="1"/>
        <end position="200"/>
    </location>
</feature>
<comment type="caution">
    <text evidence="2">The sequence shown here is derived from an EMBL/GenBank/DDBJ whole genome shotgun (WGS) entry which is preliminary data.</text>
</comment>
<proteinExistence type="predicted"/>
<feature type="compositionally biased region" description="Basic and acidic residues" evidence="1">
    <location>
        <begin position="133"/>
        <end position="155"/>
    </location>
</feature>
<sequence>MTAKKKPRLKTTTRKPISETVKSIKPVRESNFAKEKNKHSKKNVKNKIEANPDKNKRQKKTTNNKTSRLNNTDSIKPAKRGRKKLVNGSKKEFNKENKTVTKSKPDKDVVNSKCSNANSENEITRRGPRRRKEAKETETVIEDNKGQSNEKDGNNRKRKSNNNTTKKPLNTTKAYKAKKKDLNLNSDKSPKKSPLKLEGEKNKEILLKHRNKRLETVNKKRINLNMKINHSDLLKDNRLKKTLLKRKREENNFKTEFKTSNVKKRRVVKSKELKSQISDLIVKHKNVRLKNERSPRKGSKLLDPSKTSRYRRNILPPKRFRQLNEFCEKEQISLLKKFQKEHQKKRKQFINGETAHEKTIKSPVKKSNSPTLLKKASLSKPALKLKKAIQILNKKSPEKIKKDKLKVKSPIKLNGRCEISKIKVERKIKTNPISERKKKESPVLNNSSSPKSKASKRIHRRSFQLYESVWISCKDDGKFIWKEGFISQKLPKKNYVVETIDEKIYKKTHNDLTLFERVRGAGIIEKETDSQTASVDICTAGKNFDPDLLKLIFNTSGPHNASTSFDADDSEEREIHPELW</sequence>
<evidence type="ECO:0000256" key="1">
    <source>
        <dbReference type="SAM" id="MobiDB-lite"/>
    </source>
</evidence>
<dbReference type="AlphaFoldDB" id="A0A7I8W993"/>
<protein>
    <submittedName>
        <fullName evidence="2">DgyrCDS12969</fullName>
    </submittedName>
</protein>
<feature type="compositionally biased region" description="Basic residues" evidence="1">
    <location>
        <begin position="36"/>
        <end position="45"/>
    </location>
</feature>
<feature type="compositionally biased region" description="Polar residues" evidence="1">
    <location>
        <begin position="112"/>
        <end position="121"/>
    </location>
</feature>
<feature type="compositionally biased region" description="Low complexity" evidence="1">
    <location>
        <begin position="161"/>
        <end position="173"/>
    </location>
</feature>
<evidence type="ECO:0000313" key="2">
    <source>
        <dbReference type="EMBL" id="CAD5124707.1"/>
    </source>
</evidence>
<dbReference type="EMBL" id="CAJFCJ010000022">
    <property type="protein sequence ID" value="CAD5124707.1"/>
    <property type="molecule type" value="Genomic_DNA"/>
</dbReference>
<dbReference type="Proteomes" id="UP000549394">
    <property type="component" value="Unassembled WGS sequence"/>
</dbReference>
<reference evidence="2 3" key="1">
    <citation type="submission" date="2020-08" db="EMBL/GenBank/DDBJ databases">
        <authorList>
            <person name="Hejnol A."/>
        </authorList>
    </citation>
    <scope>NUCLEOTIDE SEQUENCE [LARGE SCALE GENOMIC DNA]</scope>
</reference>
<gene>
    <name evidence="2" type="ORF">DGYR_LOCUS12205</name>
</gene>
<feature type="compositionally biased region" description="Basic residues" evidence="1">
    <location>
        <begin position="1"/>
        <end position="13"/>
    </location>
</feature>
<feature type="compositionally biased region" description="Basic and acidic residues" evidence="1">
    <location>
        <begin position="26"/>
        <end position="35"/>
    </location>
</feature>
<feature type="compositionally biased region" description="Basic and acidic residues" evidence="1">
    <location>
        <begin position="429"/>
        <end position="441"/>
    </location>
</feature>
<feature type="region of interest" description="Disordered" evidence="1">
    <location>
        <begin position="561"/>
        <end position="580"/>
    </location>
</feature>
<evidence type="ECO:0000313" key="3">
    <source>
        <dbReference type="Proteomes" id="UP000549394"/>
    </source>
</evidence>
<organism evidence="2 3">
    <name type="scientific">Dimorphilus gyrociliatus</name>
    <dbReference type="NCBI Taxonomy" id="2664684"/>
    <lineage>
        <taxon>Eukaryota</taxon>
        <taxon>Metazoa</taxon>
        <taxon>Spiralia</taxon>
        <taxon>Lophotrochozoa</taxon>
        <taxon>Annelida</taxon>
        <taxon>Polychaeta</taxon>
        <taxon>Polychaeta incertae sedis</taxon>
        <taxon>Dinophilidae</taxon>
        <taxon>Dimorphilus</taxon>
    </lineage>
</organism>
<feature type="compositionally biased region" description="Basic and acidic residues" evidence="1">
    <location>
        <begin position="89"/>
        <end position="110"/>
    </location>
</feature>